<dbReference type="GO" id="GO:0006508">
    <property type="term" value="P:proteolysis"/>
    <property type="evidence" value="ECO:0007669"/>
    <property type="project" value="InterPro"/>
</dbReference>
<evidence type="ECO:0000259" key="1">
    <source>
        <dbReference type="Pfam" id="PF01400"/>
    </source>
</evidence>
<evidence type="ECO:0000313" key="3">
    <source>
        <dbReference type="Proteomes" id="UP000192578"/>
    </source>
</evidence>
<comment type="caution">
    <text evidence="2">The sequence shown here is derived from an EMBL/GenBank/DDBJ whole genome shotgun (WGS) entry which is preliminary data.</text>
</comment>
<dbReference type="Pfam" id="PF01400">
    <property type="entry name" value="Astacin"/>
    <property type="match status" value="1"/>
</dbReference>
<evidence type="ECO:0000313" key="2">
    <source>
        <dbReference type="EMBL" id="OWA50036.1"/>
    </source>
</evidence>
<name>A0A9X6NG42_HYPEX</name>
<reference evidence="3" key="1">
    <citation type="submission" date="2017-01" db="EMBL/GenBank/DDBJ databases">
        <title>Comparative genomics of anhydrobiosis in the tardigrade Hypsibius dujardini.</title>
        <authorList>
            <person name="Yoshida Y."/>
            <person name="Koutsovoulos G."/>
            <person name="Laetsch D."/>
            <person name="Stevens L."/>
            <person name="Kumar S."/>
            <person name="Horikawa D."/>
            <person name="Ishino K."/>
            <person name="Komine S."/>
            <person name="Tomita M."/>
            <person name="Blaxter M."/>
            <person name="Arakawa K."/>
        </authorList>
    </citation>
    <scope>NUCLEOTIDE SEQUENCE [LARGE SCALE GENOMIC DNA]</scope>
    <source>
        <strain evidence="3">Z151</strain>
    </source>
</reference>
<accession>A0A9X6NG42</accession>
<protein>
    <recommendedName>
        <fullName evidence="1">Peptidase M12A domain-containing protein</fullName>
    </recommendedName>
</protein>
<dbReference type="Proteomes" id="UP000192578">
    <property type="component" value="Unassembled WGS sequence"/>
</dbReference>
<gene>
    <name evidence="2" type="ORF">BV898_14567</name>
</gene>
<dbReference type="InterPro" id="IPR001506">
    <property type="entry name" value="Peptidase_M12A"/>
</dbReference>
<keyword evidence="3" id="KW-1185">Reference proteome</keyword>
<dbReference type="AlphaFoldDB" id="A0A9X6NG42"/>
<dbReference type="GO" id="GO:0004222">
    <property type="term" value="F:metalloendopeptidase activity"/>
    <property type="evidence" value="ECO:0007669"/>
    <property type="project" value="InterPro"/>
</dbReference>
<dbReference type="InterPro" id="IPR024079">
    <property type="entry name" value="MetalloPept_cat_dom_sf"/>
</dbReference>
<dbReference type="EMBL" id="MTYJ01000180">
    <property type="protein sequence ID" value="OWA50036.1"/>
    <property type="molecule type" value="Genomic_DNA"/>
</dbReference>
<feature type="domain" description="Peptidase M12A" evidence="1">
    <location>
        <begin position="222"/>
        <end position="259"/>
    </location>
</feature>
<proteinExistence type="predicted"/>
<sequence>MRRPATFIIPDIYDRDGIRSGLRAERWGETANLVGQCRTVLSRNRRDAESHQSRRRARGVAGTWPRTNVVAGSNGGLDEHRTTTPNVALANFRPCTVPTPLSDCGIRLHILPHRLDSFNAMIQLGKLHIRSKTNICPRETYSTLIFRHWFVDLMCLLITVSSVPQLMLEGTNTFVCFKNGRQGGRQPLFSIKNASTPNGPASSCTSSCTPWGSSRADTPRPDDFIDVLWSNIAPDHQDNFAKVNQRLVGIYDAPYDYAQSCTTGQLLRCQLYHPTIIPKTH</sequence>
<dbReference type="Gene3D" id="3.40.390.10">
    <property type="entry name" value="Collagenase (Catalytic Domain)"/>
    <property type="match status" value="1"/>
</dbReference>
<dbReference type="OrthoDB" id="291007at2759"/>
<organism evidence="2 3">
    <name type="scientific">Hypsibius exemplaris</name>
    <name type="common">Freshwater tardigrade</name>
    <dbReference type="NCBI Taxonomy" id="2072580"/>
    <lineage>
        <taxon>Eukaryota</taxon>
        <taxon>Metazoa</taxon>
        <taxon>Ecdysozoa</taxon>
        <taxon>Tardigrada</taxon>
        <taxon>Eutardigrada</taxon>
        <taxon>Parachela</taxon>
        <taxon>Hypsibioidea</taxon>
        <taxon>Hypsibiidae</taxon>
        <taxon>Hypsibius</taxon>
    </lineage>
</organism>